<accession>A0A7Z7BB56</accession>
<feature type="binding site" evidence="2">
    <location>
        <position position="176"/>
    </location>
    <ligand>
        <name>a divalent metal cation</name>
        <dbReference type="ChEBI" id="CHEBI:60240"/>
    </ligand>
</feature>
<dbReference type="Gene3D" id="2.120.10.30">
    <property type="entry name" value="TolB, C-terminal domain"/>
    <property type="match status" value="1"/>
</dbReference>
<dbReference type="Pfam" id="PF08450">
    <property type="entry name" value="SGL"/>
    <property type="match status" value="1"/>
</dbReference>
<dbReference type="InterPro" id="IPR005511">
    <property type="entry name" value="SMP-30"/>
</dbReference>
<evidence type="ECO:0000313" key="5">
    <source>
        <dbReference type="Proteomes" id="UP000198900"/>
    </source>
</evidence>
<feature type="binding site" evidence="2">
    <location>
        <position position="129"/>
    </location>
    <ligand>
        <name>substrate</name>
    </ligand>
</feature>
<dbReference type="AlphaFoldDB" id="A0A7Z7BB56"/>
<dbReference type="InterPro" id="IPR051262">
    <property type="entry name" value="SMP-30/CGR1_Lactonase"/>
</dbReference>
<organism evidence="4 5">
    <name type="scientific">Paraburkholderia steynii</name>
    <dbReference type="NCBI Taxonomy" id="1245441"/>
    <lineage>
        <taxon>Bacteria</taxon>
        <taxon>Pseudomonadati</taxon>
        <taxon>Pseudomonadota</taxon>
        <taxon>Betaproteobacteria</taxon>
        <taxon>Burkholderiales</taxon>
        <taxon>Burkholderiaceae</taxon>
        <taxon>Paraburkholderia</taxon>
    </lineage>
</organism>
<dbReference type="InterPro" id="IPR011042">
    <property type="entry name" value="6-blade_b-propeller_TolB-like"/>
</dbReference>
<protein>
    <submittedName>
        <fullName evidence="4">Gluconolactonase</fullName>
    </submittedName>
</protein>
<dbReference type="InterPro" id="IPR013658">
    <property type="entry name" value="SGL"/>
</dbReference>
<evidence type="ECO:0000256" key="2">
    <source>
        <dbReference type="PIRSR" id="PIRSR605511-2"/>
    </source>
</evidence>
<gene>
    <name evidence="4" type="ORF">SAMN04487926_118126</name>
</gene>
<evidence type="ECO:0000313" key="4">
    <source>
        <dbReference type="EMBL" id="SDI51893.1"/>
    </source>
</evidence>
<dbReference type="Proteomes" id="UP000198900">
    <property type="component" value="Unassembled WGS sequence"/>
</dbReference>
<proteinExistence type="predicted"/>
<dbReference type="PRINTS" id="PR01790">
    <property type="entry name" value="SMP30FAMILY"/>
</dbReference>
<dbReference type="RefSeq" id="WP_091784008.1">
    <property type="nucleotide sequence ID" value="NZ_FNDI01000018.1"/>
</dbReference>
<evidence type="ECO:0000256" key="1">
    <source>
        <dbReference type="PIRSR" id="PIRSR605511-1"/>
    </source>
</evidence>
<dbReference type="EMBL" id="FNDI01000018">
    <property type="protein sequence ID" value="SDI51893.1"/>
    <property type="molecule type" value="Genomic_DNA"/>
</dbReference>
<dbReference type="PANTHER" id="PTHR47572">
    <property type="entry name" value="LIPOPROTEIN-RELATED"/>
    <property type="match status" value="1"/>
</dbReference>
<keyword evidence="2" id="KW-0479">Metal-binding</keyword>
<comment type="caution">
    <text evidence="4">The sequence shown here is derived from an EMBL/GenBank/DDBJ whole genome shotgun (WGS) entry which is preliminary data.</text>
</comment>
<sequence>MFALPETLEAKPFARLPDELRTGTEKSEWNAGQPAGLHASSFLEGPSFDRSEILWCVDVVNGRILNIDQNGQFSVAVEYDGWPNGLKIREDGLVFIADYKHGIMVHEPGSKVVKPFLVRAGMERFKAVNDLFFAANGDLFFTDQGLTGLHDPTGRLFRVTRDGKVDCLLSNVPSPNGLVMDLDEHALLLAVTRANAVWRVPILNGGVAKVGTFIQLSGGVGPDGLALDSSGGLLIAHAGMGAVWVFNARGEPTCRVNTPDGALSTNLAFGGPENRDIFITESRSAQIYRARVEVSGKVMVSHRSAD</sequence>
<feature type="binding site" evidence="2">
    <location>
        <position position="44"/>
    </location>
    <ligand>
        <name>a divalent metal cation</name>
        <dbReference type="ChEBI" id="CHEBI:60240"/>
    </ligand>
</feature>
<feature type="active site" description="Proton donor/acceptor" evidence="1">
    <location>
        <position position="223"/>
    </location>
</feature>
<reference evidence="4" key="1">
    <citation type="submission" date="2016-10" db="EMBL/GenBank/DDBJ databases">
        <authorList>
            <person name="Varghese N."/>
            <person name="Submissions S."/>
        </authorList>
    </citation>
    <scope>NUCLEOTIDE SEQUENCE [LARGE SCALE GENOMIC DNA]</scope>
    <source>
        <strain evidence="4">YR281</strain>
    </source>
</reference>
<dbReference type="PANTHER" id="PTHR47572:SF5">
    <property type="entry name" value="BLR2277 PROTEIN"/>
    <property type="match status" value="1"/>
</dbReference>
<comment type="cofactor">
    <cofactor evidence="2">
        <name>Zn(2+)</name>
        <dbReference type="ChEBI" id="CHEBI:29105"/>
    </cofactor>
    <text evidence="2">Binds 1 divalent metal cation per subunit.</text>
</comment>
<keyword evidence="2" id="KW-0862">Zinc</keyword>
<feature type="binding site" evidence="2">
    <location>
        <position position="223"/>
    </location>
    <ligand>
        <name>a divalent metal cation</name>
        <dbReference type="ChEBI" id="CHEBI:60240"/>
    </ligand>
</feature>
<name>A0A7Z7BB56_9BURK</name>
<keyword evidence="5" id="KW-1185">Reference proteome</keyword>
<feature type="domain" description="SMP-30/Gluconolactonase/LRE-like region" evidence="3">
    <location>
        <begin position="44"/>
        <end position="282"/>
    </location>
</feature>
<dbReference type="GO" id="GO:0046872">
    <property type="term" value="F:metal ion binding"/>
    <property type="evidence" value="ECO:0007669"/>
    <property type="project" value="UniProtKB-KW"/>
</dbReference>
<evidence type="ECO:0000259" key="3">
    <source>
        <dbReference type="Pfam" id="PF08450"/>
    </source>
</evidence>
<dbReference type="SUPFAM" id="SSF63829">
    <property type="entry name" value="Calcium-dependent phosphotriesterase"/>
    <property type="match status" value="1"/>
</dbReference>